<sequence>MPDVDGKSAGFIGYNARVSRSTAGSTGPWTPVPEVKSFDPAEVVVDEAEFTHLESPDKTKEFKATFKDGGTMAVVCNLLDPVLDAAGAVIQDAIVSDNGVQDANFYFKIEWRDDADTVRKTVIFPGYITGAKPPNTTITDPVDFNFSIRVTGAAVWS</sequence>
<evidence type="ECO:0000313" key="1">
    <source>
        <dbReference type="EMBL" id="KKK76435.1"/>
    </source>
</evidence>
<dbReference type="Gene3D" id="4.10.410.40">
    <property type="match status" value="1"/>
</dbReference>
<gene>
    <name evidence="1" type="ORF">LCGC14_2863670</name>
</gene>
<organism evidence="1">
    <name type="scientific">marine sediment metagenome</name>
    <dbReference type="NCBI Taxonomy" id="412755"/>
    <lineage>
        <taxon>unclassified sequences</taxon>
        <taxon>metagenomes</taxon>
        <taxon>ecological metagenomes</taxon>
    </lineage>
</organism>
<dbReference type="EMBL" id="LAZR01055406">
    <property type="protein sequence ID" value="KKK76435.1"/>
    <property type="molecule type" value="Genomic_DNA"/>
</dbReference>
<name>A0A0F8YRQ4_9ZZZZ</name>
<dbReference type="AlphaFoldDB" id="A0A0F8YRQ4"/>
<protein>
    <submittedName>
        <fullName evidence="1">Uncharacterized protein</fullName>
    </submittedName>
</protein>
<reference evidence="1" key="1">
    <citation type="journal article" date="2015" name="Nature">
        <title>Complex archaea that bridge the gap between prokaryotes and eukaryotes.</title>
        <authorList>
            <person name="Spang A."/>
            <person name="Saw J.H."/>
            <person name="Jorgensen S.L."/>
            <person name="Zaremba-Niedzwiedzka K."/>
            <person name="Martijn J."/>
            <person name="Lind A.E."/>
            <person name="van Eijk R."/>
            <person name="Schleper C."/>
            <person name="Guy L."/>
            <person name="Ettema T.J."/>
        </authorList>
    </citation>
    <scope>NUCLEOTIDE SEQUENCE</scope>
</reference>
<comment type="caution">
    <text evidence="1">The sequence shown here is derived from an EMBL/GenBank/DDBJ whole genome shotgun (WGS) entry which is preliminary data.</text>
</comment>
<accession>A0A0F8YRQ4</accession>
<proteinExistence type="predicted"/>